<feature type="transmembrane region" description="Helical" evidence="6">
    <location>
        <begin position="368"/>
        <end position="386"/>
    </location>
</feature>
<feature type="transmembrane region" description="Helical" evidence="6">
    <location>
        <begin position="492"/>
        <end position="513"/>
    </location>
</feature>
<dbReference type="InterPro" id="IPR052159">
    <property type="entry name" value="Competence_DNA_uptake"/>
</dbReference>
<evidence type="ECO:0000256" key="1">
    <source>
        <dbReference type="ARBA" id="ARBA00004651"/>
    </source>
</evidence>
<feature type="transmembrane region" description="Helical" evidence="6">
    <location>
        <begin position="428"/>
        <end position="445"/>
    </location>
</feature>
<dbReference type="EMBL" id="BAABLM010000001">
    <property type="protein sequence ID" value="GAA4666482.1"/>
    <property type="molecule type" value="Genomic_DNA"/>
</dbReference>
<reference evidence="9" key="1">
    <citation type="journal article" date="2019" name="Int. J. Syst. Evol. Microbiol.">
        <title>The Global Catalogue of Microorganisms (GCM) 10K type strain sequencing project: providing services to taxonomists for standard genome sequencing and annotation.</title>
        <authorList>
            <consortium name="The Broad Institute Genomics Platform"/>
            <consortium name="The Broad Institute Genome Sequencing Center for Infectious Disease"/>
            <person name="Wu L."/>
            <person name="Ma J."/>
        </authorList>
    </citation>
    <scope>NUCLEOTIDE SEQUENCE [LARGE SCALE GENOMIC DNA]</scope>
    <source>
        <strain evidence="9">JCM 18956</strain>
    </source>
</reference>
<feature type="transmembrane region" description="Helical" evidence="6">
    <location>
        <begin position="339"/>
        <end position="361"/>
    </location>
</feature>
<feature type="transmembrane region" description="Helical" evidence="6">
    <location>
        <begin position="465"/>
        <end position="485"/>
    </location>
</feature>
<dbReference type="PANTHER" id="PTHR30619">
    <property type="entry name" value="DNA INTERNALIZATION/COMPETENCE PROTEIN COMEC/REC2"/>
    <property type="match status" value="1"/>
</dbReference>
<proteinExistence type="predicted"/>
<gene>
    <name evidence="8" type="ORF">GCM10025780_05260</name>
</gene>
<evidence type="ECO:0000256" key="6">
    <source>
        <dbReference type="SAM" id="Phobius"/>
    </source>
</evidence>
<evidence type="ECO:0000259" key="7">
    <source>
        <dbReference type="Pfam" id="PF03772"/>
    </source>
</evidence>
<dbReference type="PANTHER" id="PTHR30619:SF7">
    <property type="entry name" value="BETA-LACTAMASE DOMAIN PROTEIN"/>
    <property type="match status" value="1"/>
</dbReference>
<feature type="transmembrane region" description="Helical" evidence="6">
    <location>
        <begin position="64"/>
        <end position="86"/>
    </location>
</feature>
<keyword evidence="2" id="KW-1003">Cell membrane</keyword>
<feature type="transmembrane region" description="Helical" evidence="6">
    <location>
        <begin position="293"/>
        <end position="309"/>
    </location>
</feature>
<evidence type="ECO:0000256" key="2">
    <source>
        <dbReference type="ARBA" id="ARBA00022475"/>
    </source>
</evidence>
<feature type="domain" description="ComEC/Rec2-related protein" evidence="7">
    <location>
        <begin position="219"/>
        <end position="482"/>
    </location>
</feature>
<protein>
    <recommendedName>
        <fullName evidence="7">ComEC/Rec2-related protein domain-containing protein</fullName>
    </recommendedName>
</protein>
<feature type="transmembrane region" description="Helical" evidence="6">
    <location>
        <begin position="240"/>
        <end position="263"/>
    </location>
</feature>
<comment type="caution">
    <text evidence="8">The sequence shown here is derived from an EMBL/GenBank/DDBJ whole genome shotgun (WGS) entry which is preliminary data.</text>
</comment>
<keyword evidence="4 6" id="KW-1133">Transmembrane helix</keyword>
<evidence type="ECO:0000256" key="4">
    <source>
        <dbReference type="ARBA" id="ARBA00022989"/>
    </source>
</evidence>
<keyword evidence="3 6" id="KW-0812">Transmembrane</keyword>
<organism evidence="8 9">
    <name type="scientific">Frondihabitans cladoniiphilus</name>
    <dbReference type="NCBI Taxonomy" id="715785"/>
    <lineage>
        <taxon>Bacteria</taxon>
        <taxon>Bacillati</taxon>
        <taxon>Actinomycetota</taxon>
        <taxon>Actinomycetes</taxon>
        <taxon>Micrococcales</taxon>
        <taxon>Microbacteriaceae</taxon>
        <taxon>Frondihabitans</taxon>
    </lineage>
</organism>
<evidence type="ECO:0000313" key="8">
    <source>
        <dbReference type="EMBL" id="GAA4666482.1"/>
    </source>
</evidence>
<comment type="subcellular location">
    <subcellularLocation>
        <location evidence="1">Cell membrane</location>
        <topology evidence="1">Multi-pass membrane protein</topology>
    </subcellularLocation>
</comment>
<dbReference type="InterPro" id="IPR004477">
    <property type="entry name" value="ComEC_N"/>
</dbReference>
<keyword evidence="9" id="KW-1185">Reference proteome</keyword>
<accession>A0ABP8VM85</accession>
<evidence type="ECO:0000256" key="3">
    <source>
        <dbReference type="ARBA" id="ARBA00022692"/>
    </source>
</evidence>
<evidence type="ECO:0000313" key="9">
    <source>
        <dbReference type="Proteomes" id="UP001501295"/>
    </source>
</evidence>
<dbReference type="Pfam" id="PF03772">
    <property type="entry name" value="Competence"/>
    <property type="match status" value="1"/>
</dbReference>
<keyword evidence="5 6" id="KW-0472">Membrane</keyword>
<feature type="transmembrane region" description="Helical" evidence="6">
    <location>
        <begin position="270"/>
        <end position="287"/>
    </location>
</feature>
<feature type="transmembrane region" description="Helical" evidence="6">
    <location>
        <begin position="7"/>
        <end position="27"/>
    </location>
</feature>
<feature type="transmembrane region" description="Helical" evidence="6">
    <location>
        <begin position="398"/>
        <end position="421"/>
    </location>
</feature>
<dbReference type="RefSeq" id="WP_345372894.1">
    <property type="nucleotide sequence ID" value="NZ_BAABLM010000001.1"/>
</dbReference>
<sequence length="534" mass="53458">MIDLRACIPVALGWIVLVVVLSVPAGAAGVAGAAIGVAVVAGGAAGVLARSVSGRRRRWAERCAVLLLAAAFVGAVCGSVAVKAAVRSPPSLVEAAEGSAPVVLDGSVTARSEPETGRATMRVDEATTRIGMTRGEVPVLLLGLPAEAPELDVGDRVVVRARLTATAAGDSVAFLARATDVSVVSRASGVVGWADALRAGFRSRAGGLPGDGGALLPGLAIGDTSAVDESLEAAMKGASLTHLTAVSGANCAVVVALVLALGLQLRIPRLVRLGAAAAVLALFVVLVTPEPSVLRAAVMALVAIVLVAAGRPVRPLPLLAVAVGVLLLVDPWLAREYGFALSVLATAGLVVLAGPLARLFARVVPEPVAVALAVPFAAQLACQPLLITLSPSIPVHGLAANVLAEPAAPVATVLGLLACLVGPVWPGGAAVVAAAAWVPAAWIGAVARFCSSLPGRALPWPAEGWSVALLALLVLLVAGVVLTTPYRRSRRVAVVGLLVVAVPTASVVTGSAVGRTLSFPADWSVIQCSTFPVE</sequence>
<dbReference type="NCBIfam" id="TIGR00360">
    <property type="entry name" value="ComEC_N-term"/>
    <property type="match status" value="1"/>
</dbReference>
<feature type="transmembrane region" description="Helical" evidence="6">
    <location>
        <begin position="33"/>
        <end position="52"/>
    </location>
</feature>
<dbReference type="Proteomes" id="UP001501295">
    <property type="component" value="Unassembled WGS sequence"/>
</dbReference>
<feature type="transmembrane region" description="Helical" evidence="6">
    <location>
        <begin position="316"/>
        <end position="333"/>
    </location>
</feature>
<name>A0ABP8VM85_9MICO</name>
<evidence type="ECO:0000256" key="5">
    <source>
        <dbReference type="ARBA" id="ARBA00023136"/>
    </source>
</evidence>